<dbReference type="OrthoDB" id="7954178at2759"/>
<feature type="signal peptide" evidence="1">
    <location>
        <begin position="1"/>
        <end position="18"/>
    </location>
</feature>
<dbReference type="InterPro" id="IPR036728">
    <property type="entry name" value="PBP_GOBP_sf"/>
</dbReference>
<dbReference type="Gene3D" id="1.10.238.20">
    <property type="entry name" value="Pheromone/general odorant binding protein domain"/>
    <property type="match status" value="1"/>
</dbReference>
<evidence type="ECO:0000256" key="1">
    <source>
        <dbReference type="SAM" id="SignalP"/>
    </source>
</evidence>
<accession>A0A0L0CEQ8</accession>
<proteinExistence type="predicted"/>
<evidence type="ECO:0008006" key="4">
    <source>
        <dbReference type="Google" id="ProtNLM"/>
    </source>
</evidence>
<dbReference type="SUPFAM" id="SSF47565">
    <property type="entry name" value="Insect pheromone/odorant-binding proteins"/>
    <property type="match status" value="1"/>
</dbReference>
<evidence type="ECO:0000313" key="3">
    <source>
        <dbReference type="Proteomes" id="UP000037069"/>
    </source>
</evidence>
<comment type="caution">
    <text evidence="2">The sequence shown here is derived from an EMBL/GenBank/DDBJ whole genome shotgun (WGS) entry which is preliminary data.</text>
</comment>
<sequence>MNKLIFLILCSAAVITIAENLSWYPDNDEEIIKKCMNDSNYTPGLSLINSPELHAFYLCSAKGLNIYSEELGLNIERLSYTFFPSTYKMDCKKTLVQNCAEENKDLTSKGELIFKVAKCISNRKNEHDDNC</sequence>
<dbReference type="Pfam" id="PF01395">
    <property type="entry name" value="PBP_GOBP"/>
    <property type="match status" value="1"/>
</dbReference>
<feature type="chain" id="PRO_5005536277" description="Protein TsetseEP domain-containing protein" evidence="1">
    <location>
        <begin position="19"/>
        <end position="131"/>
    </location>
</feature>
<dbReference type="AlphaFoldDB" id="A0A0L0CEQ8"/>
<dbReference type="EMBL" id="JRES01000501">
    <property type="protein sequence ID" value="KNC30702.1"/>
    <property type="molecule type" value="Genomic_DNA"/>
</dbReference>
<dbReference type="InterPro" id="IPR006170">
    <property type="entry name" value="PBP/GOBP"/>
</dbReference>
<evidence type="ECO:0000313" key="2">
    <source>
        <dbReference type="EMBL" id="KNC30702.1"/>
    </source>
</evidence>
<keyword evidence="1" id="KW-0732">Signal</keyword>
<name>A0A0L0CEQ8_LUCCU</name>
<dbReference type="Proteomes" id="UP000037069">
    <property type="component" value="Unassembled WGS sequence"/>
</dbReference>
<organism evidence="2 3">
    <name type="scientific">Lucilia cuprina</name>
    <name type="common">Green bottle fly</name>
    <name type="synonym">Australian sheep blowfly</name>
    <dbReference type="NCBI Taxonomy" id="7375"/>
    <lineage>
        <taxon>Eukaryota</taxon>
        <taxon>Metazoa</taxon>
        <taxon>Ecdysozoa</taxon>
        <taxon>Arthropoda</taxon>
        <taxon>Hexapoda</taxon>
        <taxon>Insecta</taxon>
        <taxon>Pterygota</taxon>
        <taxon>Neoptera</taxon>
        <taxon>Endopterygota</taxon>
        <taxon>Diptera</taxon>
        <taxon>Brachycera</taxon>
        <taxon>Muscomorpha</taxon>
        <taxon>Oestroidea</taxon>
        <taxon>Calliphoridae</taxon>
        <taxon>Luciliinae</taxon>
        <taxon>Lucilia</taxon>
    </lineage>
</organism>
<protein>
    <recommendedName>
        <fullName evidence="4">Protein TsetseEP domain-containing protein</fullName>
    </recommendedName>
</protein>
<dbReference type="GO" id="GO:0005549">
    <property type="term" value="F:odorant binding"/>
    <property type="evidence" value="ECO:0007669"/>
    <property type="project" value="InterPro"/>
</dbReference>
<reference evidence="2 3" key="1">
    <citation type="journal article" date="2015" name="Nat. Commun.">
        <title>Lucilia cuprina genome unlocks parasitic fly biology to underpin future interventions.</title>
        <authorList>
            <person name="Anstead C.A."/>
            <person name="Korhonen P.K."/>
            <person name="Young N.D."/>
            <person name="Hall R.S."/>
            <person name="Jex A.R."/>
            <person name="Murali S.C."/>
            <person name="Hughes D.S."/>
            <person name="Lee S.F."/>
            <person name="Perry T."/>
            <person name="Stroehlein A.J."/>
            <person name="Ansell B.R."/>
            <person name="Breugelmans B."/>
            <person name="Hofmann A."/>
            <person name="Qu J."/>
            <person name="Dugan S."/>
            <person name="Lee S.L."/>
            <person name="Chao H."/>
            <person name="Dinh H."/>
            <person name="Han Y."/>
            <person name="Doddapaneni H.V."/>
            <person name="Worley K.C."/>
            <person name="Muzny D.M."/>
            <person name="Ioannidis P."/>
            <person name="Waterhouse R.M."/>
            <person name="Zdobnov E.M."/>
            <person name="James P.J."/>
            <person name="Bagnall N.H."/>
            <person name="Kotze A.C."/>
            <person name="Gibbs R.A."/>
            <person name="Richards S."/>
            <person name="Batterham P."/>
            <person name="Gasser R.B."/>
        </authorList>
    </citation>
    <scope>NUCLEOTIDE SEQUENCE [LARGE SCALE GENOMIC DNA]</scope>
    <source>
        <strain evidence="2 3">LS</strain>
        <tissue evidence="2">Full body</tissue>
    </source>
</reference>
<keyword evidence="3" id="KW-1185">Reference proteome</keyword>
<gene>
    <name evidence="2" type="ORF">FF38_11675</name>
</gene>